<comment type="caution">
    <text evidence="1">The sequence shown here is derived from an EMBL/GenBank/DDBJ whole genome shotgun (WGS) entry which is preliminary data.</text>
</comment>
<proteinExistence type="predicted"/>
<sequence>MLNISPLPVLPQSSVTSTYTVRVLTFHLYRLPELQKTTLRLTKERRRRAIWIVTRQRTVSTTRNGATRFAEELIYKVGAGQQTAGLVVKSRLVNIFCLFYFFKPKTNI</sequence>
<evidence type="ECO:0000313" key="1">
    <source>
        <dbReference type="EMBL" id="KZS18127.1"/>
    </source>
</evidence>
<keyword evidence="2" id="KW-1185">Reference proteome</keyword>
<gene>
    <name evidence="1" type="ORF">APZ42_016140</name>
</gene>
<organism evidence="1 2">
    <name type="scientific">Daphnia magna</name>
    <dbReference type="NCBI Taxonomy" id="35525"/>
    <lineage>
        <taxon>Eukaryota</taxon>
        <taxon>Metazoa</taxon>
        <taxon>Ecdysozoa</taxon>
        <taxon>Arthropoda</taxon>
        <taxon>Crustacea</taxon>
        <taxon>Branchiopoda</taxon>
        <taxon>Diplostraca</taxon>
        <taxon>Cladocera</taxon>
        <taxon>Anomopoda</taxon>
        <taxon>Daphniidae</taxon>
        <taxon>Daphnia</taxon>
    </lineage>
</organism>
<protein>
    <submittedName>
        <fullName evidence="1">Uncharacterized protein</fullName>
    </submittedName>
</protein>
<dbReference type="EMBL" id="LRGB01000568">
    <property type="protein sequence ID" value="KZS18127.1"/>
    <property type="molecule type" value="Genomic_DNA"/>
</dbReference>
<dbReference type="AlphaFoldDB" id="A0A162NMX1"/>
<evidence type="ECO:0000313" key="2">
    <source>
        <dbReference type="Proteomes" id="UP000076858"/>
    </source>
</evidence>
<dbReference type="Proteomes" id="UP000076858">
    <property type="component" value="Unassembled WGS sequence"/>
</dbReference>
<accession>A0A162NMX1</accession>
<name>A0A162NMX1_9CRUS</name>
<reference evidence="1 2" key="1">
    <citation type="submission" date="2016-03" db="EMBL/GenBank/DDBJ databases">
        <title>EvidentialGene: Evidence-directed Construction of Genes on Genomes.</title>
        <authorList>
            <person name="Gilbert D.G."/>
            <person name="Choi J.-H."/>
            <person name="Mockaitis K."/>
            <person name="Colbourne J."/>
            <person name="Pfrender M."/>
        </authorList>
    </citation>
    <scope>NUCLEOTIDE SEQUENCE [LARGE SCALE GENOMIC DNA]</scope>
    <source>
        <strain evidence="1 2">Xinb3</strain>
        <tissue evidence="1">Complete organism</tissue>
    </source>
</reference>